<evidence type="ECO:0000313" key="5">
    <source>
        <dbReference type="Proteomes" id="UP000642809"/>
    </source>
</evidence>
<sequence>MAVKDYLLQAEEHLKKPRIQFLYFHHLFKDEEQNFKKTLTFLAKAHEFISYSEAIQKILTNTIDKPYIVFSSDDGLKNNLRAAAILEEYGAVACFFINPSIIGERSYQKIEGFCKERLIFPTVDFMDWKDVEFLLKQGHEIGSHTMNHINIAEEPIERVREELLESKEMITKKIGEVMHFAYPYGRFFHFNEQARKLCFELGYQTVASAERGSHVNGPREITLQELCIRRDQVIFGWDMHEINFFLVQSARKACFDNSFFPYSR</sequence>
<reference evidence="4" key="1">
    <citation type="journal article" date="2014" name="Int. J. Syst. Evol. Microbiol.">
        <title>Complete genome sequence of Corynebacterium casei LMG S-19264T (=DSM 44701T), isolated from a smear-ripened cheese.</title>
        <authorList>
            <consortium name="US DOE Joint Genome Institute (JGI-PGF)"/>
            <person name="Walter F."/>
            <person name="Albersmeier A."/>
            <person name="Kalinowski J."/>
            <person name="Ruckert C."/>
        </authorList>
    </citation>
    <scope>NUCLEOTIDE SEQUENCE</scope>
    <source>
        <strain evidence="4">KCTC 23224</strain>
    </source>
</reference>
<evidence type="ECO:0000256" key="1">
    <source>
        <dbReference type="ARBA" id="ARBA00004613"/>
    </source>
</evidence>
<dbReference type="GO" id="GO:0005975">
    <property type="term" value="P:carbohydrate metabolic process"/>
    <property type="evidence" value="ECO:0007669"/>
    <property type="project" value="InterPro"/>
</dbReference>
<dbReference type="GO" id="GO:0005576">
    <property type="term" value="C:extracellular region"/>
    <property type="evidence" value="ECO:0007669"/>
    <property type="project" value="UniProtKB-SubCell"/>
</dbReference>
<dbReference type="Pfam" id="PF01522">
    <property type="entry name" value="Polysacc_deac_1"/>
    <property type="match status" value="1"/>
</dbReference>
<dbReference type="PROSITE" id="PS51677">
    <property type="entry name" value="NODB"/>
    <property type="match status" value="1"/>
</dbReference>
<dbReference type="CDD" id="cd10918">
    <property type="entry name" value="CE4_NodB_like_5s_6s"/>
    <property type="match status" value="1"/>
</dbReference>
<keyword evidence="2" id="KW-0732">Signal</keyword>
<dbReference type="Gene3D" id="3.20.20.370">
    <property type="entry name" value="Glycoside hydrolase/deacetylase"/>
    <property type="match status" value="1"/>
</dbReference>
<evidence type="ECO:0000259" key="3">
    <source>
        <dbReference type="PROSITE" id="PS51677"/>
    </source>
</evidence>
<organism evidence="4 5">
    <name type="scientific">Mongoliitalea lutea</name>
    <dbReference type="NCBI Taxonomy" id="849756"/>
    <lineage>
        <taxon>Bacteria</taxon>
        <taxon>Pseudomonadati</taxon>
        <taxon>Bacteroidota</taxon>
        <taxon>Cytophagia</taxon>
        <taxon>Cytophagales</taxon>
        <taxon>Cyclobacteriaceae</taxon>
        <taxon>Mongoliitalea</taxon>
    </lineage>
</organism>
<accession>A0A8J3CXK1</accession>
<dbReference type="GO" id="GO:0016810">
    <property type="term" value="F:hydrolase activity, acting on carbon-nitrogen (but not peptide) bonds"/>
    <property type="evidence" value="ECO:0007669"/>
    <property type="project" value="InterPro"/>
</dbReference>
<name>A0A8J3CXK1_9BACT</name>
<dbReference type="PANTHER" id="PTHR34216">
    <property type="match status" value="1"/>
</dbReference>
<evidence type="ECO:0000313" key="4">
    <source>
        <dbReference type="EMBL" id="GHB31307.1"/>
    </source>
</evidence>
<evidence type="ECO:0000256" key="2">
    <source>
        <dbReference type="ARBA" id="ARBA00022729"/>
    </source>
</evidence>
<comment type="caution">
    <text evidence="4">The sequence shown here is derived from an EMBL/GenBank/DDBJ whole genome shotgun (WGS) entry which is preliminary data.</text>
</comment>
<dbReference type="InterPro" id="IPR002509">
    <property type="entry name" value="NODB_dom"/>
</dbReference>
<keyword evidence="5" id="KW-1185">Reference proteome</keyword>
<dbReference type="EMBL" id="BMYF01000005">
    <property type="protein sequence ID" value="GHB31307.1"/>
    <property type="molecule type" value="Genomic_DNA"/>
</dbReference>
<dbReference type="SUPFAM" id="SSF88713">
    <property type="entry name" value="Glycoside hydrolase/deacetylase"/>
    <property type="match status" value="1"/>
</dbReference>
<dbReference type="PANTHER" id="PTHR34216:SF3">
    <property type="entry name" value="POLY-BETA-1,6-N-ACETYL-D-GLUCOSAMINE N-DEACETYLASE"/>
    <property type="match status" value="1"/>
</dbReference>
<protein>
    <recommendedName>
        <fullName evidence="3">NodB homology domain-containing protein</fullName>
    </recommendedName>
</protein>
<gene>
    <name evidence="4" type="ORF">GCM10008106_10030</name>
</gene>
<dbReference type="InterPro" id="IPR051398">
    <property type="entry name" value="Polysacch_Deacetylase"/>
</dbReference>
<reference evidence="4" key="2">
    <citation type="submission" date="2020-09" db="EMBL/GenBank/DDBJ databases">
        <authorList>
            <person name="Sun Q."/>
            <person name="Kim S."/>
        </authorList>
    </citation>
    <scope>NUCLEOTIDE SEQUENCE</scope>
    <source>
        <strain evidence="4">KCTC 23224</strain>
    </source>
</reference>
<dbReference type="AlphaFoldDB" id="A0A8J3CXK1"/>
<proteinExistence type="predicted"/>
<comment type="subcellular location">
    <subcellularLocation>
        <location evidence="1">Secreted</location>
    </subcellularLocation>
</comment>
<feature type="domain" description="NodB homology" evidence="3">
    <location>
        <begin position="66"/>
        <end position="264"/>
    </location>
</feature>
<dbReference type="InterPro" id="IPR011330">
    <property type="entry name" value="Glyco_hydro/deAcase_b/a-brl"/>
</dbReference>
<dbReference type="Proteomes" id="UP000642809">
    <property type="component" value="Unassembled WGS sequence"/>
</dbReference>